<dbReference type="OrthoDB" id="9811476at2"/>
<evidence type="ECO:0000256" key="3">
    <source>
        <dbReference type="ARBA" id="ARBA00010869"/>
    </source>
</evidence>
<comment type="catalytic activity">
    <reaction evidence="1">
        <text>L-threonine = 2-oxobutanoate + NH4(+)</text>
        <dbReference type="Rhea" id="RHEA:22108"/>
        <dbReference type="ChEBI" id="CHEBI:16763"/>
        <dbReference type="ChEBI" id="CHEBI:28938"/>
        <dbReference type="ChEBI" id="CHEBI:57926"/>
        <dbReference type="EC" id="4.3.1.19"/>
    </reaction>
</comment>
<feature type="domain" description="ACT" evidence="9">
    <location>
        <begin position="334"/>
        <end position="409"/>
    </location>
</feature>
<dbReference type="PANTHER" id="PTHR48078">
    <property type="entry name" value="THREONINE DEHYDRATASE, MITOCHONDRIAL-RELATED"/>
    <property type="match status" value="1"/>
</dbReference>
<dbReference type="PANTHER" id="PTHR48078:SF6">
    <property type="entry name" value="L-THREONINE DEHYDRATASE CATABOLIC TDCB"/>
    <property type="match status" value="1"/>
</dbReference>
<dbReference type="Pfam" id="PF00291">
    <property type="entry name" value="PALP"/>
    <property type="match status" value="1"/>
</dbReference>
<evidence type="ECO:0000256" key="4">
    <source>
        <dbReference type="ARBA" id="ARBA00012096"/>
    </source>
</evidence>
<evidence type="ECO:0000256" key="5">
    <source>
        <dbReference type="ARBA" id="ARBA00022898"/>
    </source>
</evidence>
<dbReference type="SUPFAM" id="SSF53686">
    <property type="entry name" value="Tryptophan synthase beta subunit-like PLP-dependent enzymes"/>
    <property type="match status" value="1"/>
</dbReference>
<dbReference type="Gene3D" id="3.40.50.1100">
    <property type="match status" value="2"/>
</dbReference>
<dbReference type="STRING" id="455432.AWN90_33730"/>
<comment type="caution">
    <text evidence="10">The sequence shown here is derived from an EMBL/GenBank/DDBJ whole genome shotgun (WGS) entry which is preliminary data.</text>
</comment>
<dbReference type="GO" id="GO:0004794">
    <property type="term" value="F:threonine deaminase activity"/>
    <property type="evidence" value="ECO:0007669"/>
    <property type="project" value="UniProtKB-EC"/>
</dbReference>
<dbReference type="SUPFAM" id="SSF55021">
    <property type="entry name" value="ACT-like"/>
    <property type="match status" value="1"/>
</dbReference>
<dbReference type="RefSeq" id="WP_067591163.1">
    <property type="nucleotide sequence ID" value="NZ_JABMCZ010000001.1"/>
</dbReference>
<reference evidence="10 11" key="1">
    <citation type="submission" date="2016-04" db="EMBL/GenBank/DDBJ databases">
        <authorList>
            <person name="Evans L.H."/>
            <person name="Alamgir A."/>
            <person name="Owens N."/>
            <person name="Weber N.D."/>
            <person name="Virtaneva K."/>
            <person name="Barbian K."/>
            <person name="Babar A."/>
            <person name="Rosenke K."/>
        </authorList>
    </citation>
    <scope>NUCLEOTIDE SEQUENCE [LARGE SCALE GENOMIC DNA]</scope>
    <source>
        <strain evidence="10 11">IFM 0406</strain>
    </source>
</reference>
<dbReference type="InterPro" id="IPR005789">
    <property type="entry name" value="Thr_deHydtase_catblc"/>
</dbReference>
<dbReference type="InterPro" id="IPR036052">
    <property type="entry name" value="TrpB-like_PALP_sf"/>
</dbReference>
<dbReference type="AlphaFoldDB" id="A0A164MQD7"/>
<keyword evidence="6 10" id="KW-0456">Lyase</keyword>
<accession>A0A164MQD7</accession>
<dbReference type="CDD" id="cd04886">
    <property type="entry name" value="ACT_ThrD-II-like"/>
    <property type="match status" value="1"/>
</dbReference>
<dbReference type="InterPro" id="IPR002912">
    <property type="entry name" value="ACT_dom"/>
</dbReference>
<comment type="cofactor">
    <cofactor evidence="2">
        <name>pyridoxal 5'-phosphate</name>
        <dbReference type="ChEBI" id="CHEBI:597326"/>
    </cofactor>
</comment>
<dbReference type="GO" id="GO:0006565">
    <property type="term" value="P:L-serine catabolic process"/>
    <property type="evidence" value="ECO:0007669"/>
    <property type="project" value="TreeGrafter"/>
</dbReference>
<keyword evidence="11" id="KW-1185">Reference proteome</keyword>
<proteinExistence type="inferred from homology"/>
<dbReference type="GO" id="GO:0006567">
    <property type="term" value="P:L-threonine catabolic process"/>
    <property type="evidence" value="ECO:0007669"/>
    <property type="project" value="InterPro"/>
</dbReference>
<evidence type="ECO:0000313" key="10">
    <source>
        <dbReference type="EMBL" id="KZM73566.1"/>
    </source>
</evidence>
<dbReference type="EC" id="4.3.1.19" evidence="4"/>
<evidence type="ECO:0000256" key="7">
    <source>
        <dbReference type="ARBA" id="ARBA00025527"/>
    </source>
</evidence>
<gene>
    <name evidence="10" type="ORF">AWN90_33730</name>
</gene>
<dbReference type="EMBL" id="LWGR01000007">
    <property type="protein sequence ID" value="KZM73566.1"/>
    <property type="molecule type" value="Genomic_DNA"/>
</dbReference>
<comment type="function">
    <text evidence="7">Catalyzes the anaerobic formation of alpha-ketobutyrate and ammonia from threonine in a two-step reaction. The first step involved a dehydration of threonine and a production of enamine intermediates (aminocrotonate), which tautomerizes to its imine form (iminobutyrate). Both intermediates are unstable and short-lived. The second step is the nonenzymatic hydrolysis of the enamine/imine intermediates to form 2-ketobutyrate and free ammonia. In the low water environment of the cell, the second step is accelerated by RidA.</text>
</comment>
<dbReference type="PROSITE" id="PS51671">
    <property type="entry name" value="ACT"/>
    <property type="match status" value="1"/>
</dbReference>
<evidence type="ECO:0000256" key="2">
    <source>
        <dbReference type="ARBA" id="ARBA00001933"/>
    </source>
</evidence>
<evidence type="ECO:0000259" key="9">
    <source>
        <dbReference type="PROSITE" id="PS51671"/>
    </source>
</evidence>
<name>A0A164MQD7_9NOCA</name>
<dbReference type="InterPro" id="IPR045865">
    <property type="entry name" value="ACT-like_dom_sf"/>
</dbReference>
<dbReference type="FunFam" id="3.40.50.1100:FF:000005">
    <property type="entry name" value="Threonine dehydratase catabolic"/>
    <property type="match status" value="1"/>
</dbReference>
<dbReference type="Proteomes" id="UP000076512">
    <property type="component" value="Unassembled WGS sequence"/>
</dbReference>
<dbReference type="GO" id="GO:0009097">
    <property type="term" value="P:isoleucine biosynthetic process"/>
    <property type="evidence" value="ECO:0007669"/>
    <property type="project" value="TreeGrafter"/>
</dbReference>
<dbReference type="CDD" id="cd01562">
    <property type="entry name" value="Thr-dehyd"/>
    <property type="match status" value="1"/>
</dbReference>
<dbReference type="InterPro" id="IPR050147">
    <property type="entry name" value="Ser/Thr_Dehydratase"/>
</dbReference>
<evidence type="ECO:0000256" key="6">
    <source>
        <dbReference type="ARBA" id="ARBA00023239"/>
    </source>
</evidence>
<evidence type="ECO:0000256" key="1">
    <source>
        <dbReference type="ARBA" id="ARBA00001274"/>
    </source>
</evidence>
<protein>
    <recommendedName>
        <fullName evidence="4">threonine ammonia-lyase</fullName>
        <ecNumber evidence="4">4.3.1.19</ecNumber>
    </recommendedName>
    <alternativeName>
        <fullName evidence="8">Threonine deaminase</fullName>
    </alternativeName>
</protein>
<keyword evidence="5" id="KW-0663">Pyridoxal phosphate</keyword>
<dbReference type="NCBIfam" id="TIGR01127">
    <property type="entry name" value="ilvA_1Cterm"/>
    <property type="match status" value="1"/>
</dbReference>
<dbReference type="GO" id="GO:0003941">
    <property type="term" value="F:L-serine ammonia-lyase activity"/>
    <property type="evidence" value="ECO:0007669"/>
    <property type="project" value="TreeGrafter"/>
</dbReference>
<dbReference type="InterPro" id="IPR044561">
    <property type="entry name" value="ACT_ThrD-II-like"/>
</dbReference>
<comment type="similarity">
    <text evidence="3">Belongs to the serine/threonine dehydratase family.</text>
</comment>
<evidence type="ECO:0000256" key="8">
    <source>
        <dbReference type="ARBA" id="ARBA00031427"/>
    </source>
</evidence>
<sequence length="409" mass="42600">MAAMELIGPDRLEAAAKLLEPVIRRTPLVASRVLSERTGFEVRLKCENLQRTGSFKPRGAYNRIANLPERDRKRGVVAASAGNHAQGVAWAASSLGIDSTVFMPVGASLPKLVATRSYGATVYQVGETIEQSLGAALEFAERTGATLIHPFDHPDIVAGQATAALELLEQQPDVGTVLVPTGGGGLLAGVAIALHHLAPRVRVVGVQAAQAAAWPGSLAAGKPVALDRMSTMADGIAVGLPGAVPFAHVAEYATHVVTVDEDALSSALLLCMERAKLIVEPAGAAAVAALMTLSPEQLGLEGPVCAILSGGNVDPLLLTRLIGHGLGAAGRYLVLRVTISDRPGSLGRLLAEIGRTGASVFEINHSRTGAWLAVDEAEVALTLETRGPTHREDVLDALREAGYVVRVQE</sequence>
<evidence type="ECO:0000313" key="11">
    <source>
        <dbReference type="Proteomes" id="UP000076512"/>
    </source>
</evidence>
<dbReference type="InterPro" id="IPR001926">
    <property type="entry name" value="TrpB-like_PALP"/>
</dbReference>
<organism evidence="10 11">
    <name type="scientific">Nocardia terpenica</name>
    <dbReference type="NCBI Taxonomy" id="455432"/>
    <lineage>
        <taxon>Bacteria</taxon>
        <taxon>Bacillati</taxon>
        <taxon>Actinomycetota</taxon>
        <taxon>Actinomycetes</taxon>
        <taxon>Mycobacteriales</taxon>
        <taxon>Nocardiaceae</taxon>
        <taxon>Nocardia</taxon>
    </lineage>
</organism>